<comment type="similarity">
    <text evidence="1 7">Belongs to the nitroreductase family.</text>
</comment>
<keyword evidence="6 7" id="KW-0520">NAD</keyword>
<dbReference type="InterPro" id="IPR026021">
    <property type="entry name" value="YdjA-like"/>
</dbReference>
<proteinExistence type="inferred from homology"/>
<feature type="binding site" description="in other chain" evidence="8">
    <location>
        <begin position="136"/>
        <end position="138"/>
    </location>
    <ligand>
        <name>FMN</name>
        <dbReference type="ChEBI" id="CHEBI:58210"/>
        <note>ligand shared between dimeric partners</note>
    </ligand>
</feature>
<dbReference type="SUPFAM" id="SSF55469">
    <property type="entry name" value="FMN-dependent nitroreductase-like"/>
    <property type="match status" value="1"/>
</dbReference>
<feature type="region of interest" description="Disordered" evidence="9">
    <location>
        <begin position="1"/>
        <end position="24"/>
    </location>
</feature>
<dbReference type="Gene3D" id="3.40.109.10">
    <property type="entry name" value="NADH Oxidase"/>
    <property type="match status" value="1"/>
</dbReference>
<accession>A0A6N8DP45</accession>
<evidence type="ECO:0000259" key="10">
    <source>
        <dbReference type="Pfam" id="PF00881"/>
    </source>
</evidence>
<dbReference type="Proteomes" id="UP000439113">
    <property type="component" value="Unassembled WGS sequence"/>
</dbReference>
<name>A0A6N8DP45_RHOAC</name>
<dbReference type="EMBL" id="WNKS01000015">
    <property type="protein sequence ID" value="MTV32330.1"/>
    <property type="molecule type" value="Genomic_DNA"/>
</dbReference>
<protein>
    <recommendedName>
        <fullName evidence="7">Putative NAD(P)H nitroreductase</fullName>
        <ecNumber evidence="7">1.-.-.-</ecNumber>
    </recommendedName>
</protein>
<evidence type="ECO:0000256" key="8">
    <source>
        <dbReference type="PIRSR" id="PIRSR000232-1"/>
    </source>
</evidence>
<evidence type="ECO:0000256" key="1">
    <source>
        <dbReference type="ARBA" id="ARBA00007118"/>
    </source>
</evidence>
<evidence type="ECO:0000256" key="3">
    <source>
        <dbReference type="ARBA" id="ARBA00022643"/>
    </source>
</evidence>
<dbReference type="AlphaFoldDB" id="A0A6N8DP45"/>
<dbReference type="InterPro" id="IPR029479">
    <property type="entry name" value="Nitroreductase"/>
</dbReference>
<keyword evidence="5 7" id="KW-0560">Oxidoreductase</keyword>
<evidence type="ECO:0000313" key="12">
    <source>
        <dbReference type="Proteomes" id="UP000439113"/>
    </source>
</evidence>
<reference evidence="11 12" key="1">
    <citation type="submission" date="2019-11" db="EMBL/GenBank/DDBJ databases">
        <title>Whole-genome sequence of a Rhodoblastus acidophilus DSM 142.</title>
        <authorList>
            <person name="Kyndt J.A."/>
            <person name="Meyer T.E."/>
        </authorList>
    </citation>
    <scope>NUCLEOTIDE SEQUENCE [LARGE SCALE GENOMIC DNA]</scope>
    <source>
        <strain evidence="11 12">DSM 142</strain>
    </source>
</reference>
<dbReference type="PANTHER" id="PTHR43821:SF1">
    <property type="entry name" value="NAD(P)H NITROREDUCTASE YDJA-RELATED"/>
    <property type="match status" value="1"/>
</dbReference>
<dbReference type="GO" id="GO:0016491">
    <property type="term" value="F:oxidoreductase activity"/>
    <property type="evidence" value="ECO:0007669"/>
    <property type="project" value="UniProtKB-UniRule"/>
</dbReference>
<dbReference type="RefSeq" id="WP_155447015.1">
    <property type="nucleotide sequence ID" value="NZ_JAOQNR010000007.1"/>
</dbReference>
<feature type="binding site" evidence="8">
    <location>
        <position position="42"/>
    </location>
    <ligand>
        <name>FMN</name>
        <dbReference type="ChEBI" id="CHEBI:58210"/>
        <note>ligand shared between dimeric partners</note>
    </ligand>
</feature>
<gene>
    <name evidence="11" type="ORF">GJ654_15175</name>
</gene>
<dbReference type="InterPro" id="IPR052530">
    <property type="entry name" value="NAD(P)H_nitroreductase"/>
</dbReference>
<evidence type="ECO:0000256" key="4">
    <source>
        <dbReference type="ARBA" id="ARBA00022857"/>
    </source>
</evidence>
<dbReference type="CDD" id="cd02135">
    <property type="entry name" value="YdjA-like"/>
    <property type="match status" value="1"/>
</dbReference>
<comment type="cofactor">
    <cofactor evidence="8">
        <name>FMN</name>
        <dbReference type="ChEBI" id="CHEBI:58210"/>
    </cofactor>
    <text evidence="8">Binds 1 FMN per subunit.</text>
</comment>
<dbReference type="OrthoDB" id="9804207at2"/>
<dbReference type="EC" id="1.-.-.-" evidence="7"/>
<organism evidence="11 12">
    <name type="scientific">Rhodoblastus acidophilus</name>
    <name type="common">Rhodopseudomonas acidophila</name>
    <dbReference type="NCBI Taxonomy" id="1074"/>
    <lineage>
        <taxon>Bacteria</taxon>
        <taxon>Pseudomonadati</taxon>
        <taxon>Pseudomonadota</taxon>
        <taxon>Alphaproteobacteria</taxon>
        <taxon>Hyphomicrobiales</taxon>
        <taxon>Rhodoblastaceae</taxon>
        <taxon>Rhodoblastus</taxon>
    </lineage>
</organism>
<evidence type="ECO:0000256" key="7">
    <source>
        <dbReference type="PIRNR" id="PIRNR000232"/>
    </source>
</evidence>
<feature type="binding site" evidence="8">
    <location>
        <position position="38"/>
    </location>
    <ligand>
        <name>FMN</name>
        <dbReference type="ChEBI" id="CHEBI:58210"/>
        <note>ligand shared between dimeric partners</note>
    </ligand>
</feature>
<dbReference type="PIRSF" id="PIRSF000232">
    <property type="entry name" value="YdjA"/>
    <property type="match status" value="1"/>
</dbReference>
<keyword evidence="2 7" id="KW-0285">Flavoprotein</keyword>
<evidence type="ECO:0000256" key="2">
    <source>
        <dbReference type="ARBA" id="ARBA00022630"/>
    </source>
</evidence>
<sequence>MTDTLKLLEKRRSAPPPTMMGPGPTREELTRLLALAARVPDHGKLAPWRFIVFEGEGRDRAGALCAEVFRARNPDAGEERLAAEQGRFSRAPNVIAVVSRAAPHVKIPLWEQEMSAGAVCMALTIAAVAMGFRTAWLTEWIAYDRTFLSRLGLEEHERIAGFIHIGRVDGEIEDRVRPDVAALTRWF</sequence>
<feature type="domain" description="Nitroreductase" evidence="10">
    <location>
        <begin position="22"/>
        <end position="167"/>
    </location>
</feature>
<evidence type="ECO:0000256" key="5">
    <source>
        <dbReference type="ARBA" id="ARBA00023002"/>
    </source>
</evidence>
<dbReference type="InterPro" id="IPR000415">
    <property type="entry name" value="Nitroreductase-like"/>
</dbReference>
<evidence type="ECO:0000256" key="9">
    <source>
        <dbReference type="SAM" id="MobiDB-lite"/>
    </source>
</evidence>
<evidence type="ECO:0000256" key="6">
    <source>
        <dbReference type="ARBA" id="ARBA00023027"/>
    </source>
</evidence>
<keyword evidence="4 7" id="KW-0521">NADP</keyword>
<comment type="caution">
    <text evidence="11">The sequence shown here is derived from an EMBL/GenBank/DDBJ whole genome shotgun (WGS) entry which is preliminary data.</text>
</comment>
<evidence type="ECO:0000313" key="11">
    <source>
        <dbReference type="EMBL" id="MTV32330.1"/>
    </source>
</evidence>
<dbReference type="Pfam" id="PF00881">
    <property type="entry name" value="Nitroreductase"/>
    <property type="match status" value="1"/>
</dbReference>
<feature type="compositionally biased region" description="Basic and acidic residues" evidence="9">
    <location>
        <begin position="1"/>
        <end position="12"/>
    </location>
</feature>
<keyword evidence="3 7" id="KW-0288">FMN</keyword>
<dbReference type="PANTHER" id="PTHR43821">
    <property type="entry name" value="NAD(P)H NITROREDUCTASE YDJA-RELATED"/>
    <property type="match status" value="1"/>
</dbReference>
<feature type="binding site" description="in other chain" evidence="8">
    <location>
        <begin position="11"/>
        <end position="13"/>
    </location>
    <ligand>
        <name>FMN</name>
        <dbReference type="ChEBI" id="CHEBI:58210"/>
        <note>ligand shared between dimeric partners</note>
    </ligand>
</feature>